<evidence type="ECO:0000313" key="8">
    <source>
        <dbReference type="Proteomes" id="UP001268542"/>
    </source>
</evidence>
<evidence type="ECO:0000256" key="5">
    <source>
        <dbReference type="SAM" id="Phobius"/>
    </source>
</evidence>
<feature type="transmembrane region" description="Helical" evidence="5">
    <location>
        <begin position="24"/>
        <end position="41"/>
    </location>
</feature>
<dbReference type="Proteomes" id="UP001268542">
    <property type="component" value="Unassembled WGS sequence"/>
</dbReference>
<feature type="transmembrane region" description="Helical" evidence="5">
    <location>
        <begin position="194"/>
        <end position="211"/>
    </location>
</feature>
<name>A0ABU3PQF0_9ACTN</name>
<feature type="transmembrane region" description="Helical" evidence="5">
    <location>
        <begin position="316"/>
        <end position="333"/>
    </location>
</feature>
<keyword evidence="4 5" id="KW-0472">Membrane</keyword>
<gene>
    <name evidence="7" type="ORF">RDV89_00150</name>
</gene>
<feature type="transmembrane region" description="Helical" evidence="5">
    <location>
        <begin position="47"/>
        <end position="65"/>
    </location>
</feature>
<evidence type="ECO:0000313" key="7">
    <source>
        <dbReference type="EMBL" id="MDT9591455.1"/>
    </source>
</evidence>
<dbReference type="InterPro" id="IPR049453">
    <property type="entry name" value="Memb_transporter_dom"/>
</dbReference>
<dbReference type="RefSeq" id="WP_315730419.1">
    <property type="nucleotide sequence ID" value="NZ_JAVYII010000001.1"/>
</dbReference>
<keyword evidence="8" id="KW-1185">Reference proteome</keyword>
<feature type="transmembrane region" description="Helical" evidence="5">
    <location>
        <begin position="246"/>
        <end position="273"/>
    </location>
</feature>
<dbReference type="Pfam" id="PF13515">
    <property type="entry name" value="FUSC_2"/>
    <property type="match status" value="1"/>
</dbReference>
<evidence type="ECO:0000256" key="3">
    <source>
        <dbReference type="ARBA" id="ARBA00022989"/>
    </source>
</evidence>
<organism evidence="7 8">
    <name type="scientific">Nocardioides imazamoxiresistens</name>
    <dbReference type="NCBI Taxonomy" id="3231893"/>
    <lineage>
        <taxon>Bacteria</taxon>
        <taxon>Bacillati</taxon>
        <taxon>Actinomycetota</taxon>
        <taxon>Actinomycetes</taxon>
        <taxon>Propionibacteriales</taxon>
        <taxon>Nocardioidaceae</taxon>
        <taxon>Nocardioides</taxon>
    </lineage>
</organism>
<protein>
    <submittedName>
        <fullName evidence="7">FUSC family protein</fullName>
    </submittedName>
</protein>
<reference evidence="7 8" key="1">
    <citation type="submission" date="2023-08" db="EMBL/GenBank/DDBJ databases">
        <title>Nocardioides seae sp. nov., a bacterium isolated from a soil.</title>
        <authorList>
            <person name="Wang X."/>
        </authorList>
    </citation>
    <scope>NUCLEOTIDE SEQUENCE [LARGE SCALE GENOMIC DNA]</scope>
    <source>
        <strain evidence="7 8">YZH12</strain>
    </source>
</reference>
<evidence type="ECO:0000259" key="6">
    <source>
        <dbReference type="Pfam" id="PF13515"/>
    </source>
</evidence>
<keyword evidence="2 5" id="KW-0812">Transmembrane</keyword>
<comment type="caution">
    <text evidence="7">The sequence shown here is derived from an EMBL/GenBank/DDBJ whole genome shotgun (WGS) entry which is preliminary data.</text>
</comment>
<dbReference type="EMBL" id="JAVYII010000001">
    <property type="protein sequence ID" value="MDT9591455.1"/>
    <property type="molecule type" value="Genomic_DNA"/>
</dbReference>
<proteinExistence type="predicted"/>
<feature type="domain" description="Integral membrane bound transporter" evidence="6">
    <location>
        <begin position="205"/>
        <end position="327"/>
    </location>
</feature>
<feature type="transmembrane region" description="Helical" evidence="5">
    <location>
        <begin position="285"/>
        <end position="304"/>
    </location>
</feature>
<accession>A0ABU3PQF0</accession>
<feature type="transmembrane region" description="Helical" evidence="5">
    <location>
        <begin position="145"/>
        <end position="165"/>
    </location>
</feature>
<evidence type="ECO:0000256" key="4">
    <source>
        <dbReference type="ARBA" id="ARBA00023136"/>
    </source>
</evidence>
<evidence type="ECO:0000256" key="1">
    <source>
        <dbReference type="ARBA" id="ARBA00004141"/>
    </source>
</evidence>
<comment type="subcellular location">
    <subcellularLocation>
        <location evidence="1">Membrane</location>
        <topology evidence="1">Multi-pass membrane protein</topology>
    </subcellularLocation>
</comment>
<keyword evidence="3 5" id="KW-1133">Transmembrane helix</keyword>
<sequence>MVRHVRTILGDVATFHPSPARRAVALRAAAAVGVPLATLAALGRPEWGLYAVFGAFAAIYGGSVAHRTRWRHQGFVGLLLAGATVSGAAVGVLDARAWPAVAVAAAWGVVAAHFSDRQRWLPPGPLFLVFAAGACAARPTQAYEVAAAAAVALGTTAWALLLGALEERRAAVDREPHHGRSTFPLHPERHRMHLVRVAAVVVVAGGTATLLSIPHPYWAMVAAVAPISVPRLRAQVARGVQRSAGTVVGVLLAAALLALDLPVWGVVLAATVLQSAAELTVTRNYAVAMVFITPLALLMGHLGHPEPVGAMVVGRLVETLLGVAVGIGAAWLTRHRPPAPAAPTAA</sequence>
<evidence type="ECO:0000256" key="2">
    <source>
        <dbReference type="ARBA" id="ARBA00022692"/>
    </source>
</evidence>
<feature type="transmembrane region" description="Helical" evidence="5">
    <location>
        <begin position="74"/>
        <end position="91"/>
    </location>
</feature>